<organism evidence="18 19">
    <name type="scientific">Neobacillus driksii</name>
    <dbReference type="NCBI Taxonomy" id="3035913"/>
    <lineage>
        <taxon>Bacteria</taxon>
        <taxon>Bacillati</taxon>
        <taxon>Bacillota</taxon>
        <taxon>Bacilli</taxon>
        <taxon>Bacillales</taxon>
        <taxon>Bacillaceae</taxon>
        <taxon>Neobacillus</taxon>
    </lineage>
</organism>
<dbReference type="CDD" id="cd00544">
    <property type="entry name" value="CobU"/>
    <property type="match status" value="1"/>
</dbReference>
<keyword evidence="19" id="KW-1185">Reference proteome</keyword>
<dbReference type="SUPFAM" id="SSF52540">
    <property type="entry name" value="P-loop containing nucleoside triphosphate hydrolases"/>
    <property type="match status" value="1"/>
</dbReference>
<evidence type="ECO:0000313" key="19">
    <source>
        <dbReference type="Proteomes" id="UP001241748"/>
    </source>
</evidence>
<keyword evidence="14" id="KW-0067">ATP-binding</keyword>
<evidence type="ECO:0000256" key="16">
    <source>
        <dbReference type="ARBA" id="ARBA00029570"/>
    </source>
</evidence>
<comment type="caution">
    <text evidence="18">The sequence shown here is derived from an EMBL/GenBank/DDBJ whole genome shotgun (WGS) entry which is preliminary data.</text>
</comment>
<evidence type="ECO:0000256" key="12">
    <source>
        <dbReference type="ARBA" id="ARBA00022741"/>
    </source>
</evidence>
<keyword evidence="12" id="KW-0547">Nucleotide-binding</keyword>
<evidence type="ECO:0000256" key="15">
    <source>
        <dbReference type="ARBA" id="ARBA00023134"/>
    </source>
</evidence>
<dbReference type="RefSeq" id="WP_306073905.1">
    <property type="nucleotide sequence ID" value="NZ_JAROBZ020000001.1"/>
</dbReference>
<sequence>MAAASLIFITGGVRSGKSSFAEKMAEEHAKGNGGQLNYLATGVASDPEMRERIVKHQNDRESGKSRWRTIEQSQTIGESVAYFNKEDIILVDCVTTLLNNELFSCNQEWDESFLALVMETIMSGINKIREKAKVLIVVSNEVFYESIAENDLVFSYSRILGKIHQQLVKEADQAFLVEAGIPINMKGVRK</sequence>
<comment type="similarity">
    <text evidence="7">Belongs to the CobU/CobP family.</text>
</comment>
<evidence type="ECO:0000256" key="11">
    <source>
        <dbReference type="ARBA" id="ARBA00022679"/>
    </source>
</evidence>
<dbReference type="InterPro" id="IPR003203">
    <property type="entry name" value="CobU/CobP"/>
</dbReference>
<dbReference type="GO" id="GO:0016301">
    <property type="term" value="F:kinase activity"/>
    <property type="evidence" value="ECO:0007669"/>
    <property type="project" value="UniProtKB-KW"/>
</dbReference>
<evidence type="ECO:0000256" key="8">
    <source>
        <dbReference type="ARBA" id="ARBA00012016"/>
    </source>
</evidence>
<dbReference type="InterPro" id="IPR027417">
    <property type="entry name" value="P-loop_NTPase"/>
</dbReference>
<evidence type="ECO:0000256" key="3">
    <source>
        <dbReference type="ARBA" id="ARBA00001522"/>
    </source>
</evidence>
<evidence type="ECO:0000256" key="5">
    <source>
        <dbReference type="ARBA" id="ARBA00004692"/>
    </source>
</evidence>
<keyword evidence="11" id="KW-0808">Transferase</keyword>
<evidence type="ECO:0000256" key="6">
    <source>
        <dbReference type="ARBA" id="ARBA00005159"/>
    </source>
</evidence>
<dbReference type="PIRSF" id="PIRSF006135">
    <property type="entry name" value="CobU"/>
    <property type="match status" value="1"/>
</dbReference>
<evidence type="ECO:0000256" key="9">
    <source>
        <dbReference type="ARBA" id="ARBA00012523"/>
    </source>
</evidence>
<accession>A0ABV4YT51</accession>
<evidence type="ECO:0000256" key="17">
    <source>
        <dbReference type="ARBA" id="ARBA00030571"/>
    </source>
</evidence>
<keyword evidence="13 18" id="KW-0418">Kinase</keyword>
<dbReference type="EMBL" id="JAROBZ020000001">
    <property type="protein sequence ID" value="MFB3168035.1"/>
    <property type="molecule type" value="Genomic_DNA"/>
</dbReference>
<comment type="function">
    <text evidence="4">Catalyzes ATP-dependent phosphorylation of adenosylcobinamide and addition of GMP to adenosylcobinamide phosphate.</text>
</comment>
<comment type="catalytic activity">
    <reaction evidence="1">
        <text>adenosylcob(III)inamide + ATP = adenosylcob(III)inamide phosphate + ADP + H(+)</text>
        <dbReference type="Rhea" id="RHEA:15769"/>
        <dbReference type="ChEBI" id="CHEBI:2480"/>
        <dbReference type="ChEBI" id="CHEBI:15378"/>
        <dbReference type="ChEBI" id="CHEBI:30616"/>
        <dbReference type="ChEBI" id="CHEBI:58502"/>
        <dbReference type="ChEBI" id="CHEBI:456216"/>
        <dbReference type="EC" id="2.7.1.156"/>
    </reaction>
</comment>
<keyword evidence="18" id="KW-0548">Nucleotidyltransferase</keyword>
<evidence type="ECO:0000256" key="1">
    <source>
        <dbReference type="ARBA" id="ARBA00000312"/>
    </source>
</evidence>
<evidence type="ECO:0000313" key="18">
    <source>
        <dbReference type="EMBL" id="MFB3168035.1"/>
    </source>
</evidence>
<evidence type="ECO:0000256" key="7">
    <source>
        <dbReference type="ARBA" id="ARBA00007490"/>
    </source>
</evidence>
<protein>
    <recommendedName>
        <fullName evidence="16">Adenosylcobinamide kinase</fullName>
        <ecNumber evidence="8">2.7.1.156</ecNumber>
        <ecNumber evidence="9">2.7.7.62</ecNumber>
    </recommendedName>
    <alternativeName>
        <fullName evidence="17">Adenosylcobinamide-phosphate guanylyltransferase</fullName>
    </alternativeName>
</protein>
<dbReference type="GO" id="GO:0016779">
    <property type="term" value="F:nucleotidyltransferase activity"/>
    <property type="evidence" value="ECO:0007669"/>
    <property type="project" value="UniProtKB-KW"/>
</dbReference>
<comment type="catalytic activity">
    <reaction evidence="2">
        <text>adenosylcob(III)inamide phosphate + GTP + H(+) = adenosylcob(III)inamide-GDP + diphosphate</text>
        <dbReference type="Rhea" id="RHEA:22712"/>
        <dbReference type="ChEBI" id="CHEBI:15378"/>
        <dbReference type="ChEBI" id="CHEBI:33019"/>
        <dbReference type="ChEBI" id="CHEBI:37565"/>
        <dbReference type="ChEBI" id="CHEBI:58502"/>
        <dbReference type="ChEBI" id="CHEBI:60487"/>
        <dbReference type="EC" id="2.7.7.62"/>
    </reaction>
</comment>
<dbReference type="Proteomes" id="UP001241748">
    <property type="component" value="Unassembled WGS sequence"/>
</dbReference>
<proteinExistence type="inferred from homology"/>
<evidence type="ECO:0000256" key="10">
    <source>
        <dbReference type="ARBA" id="ARBA00022573"/>
    </source>
</evidence>
<evidence type="ECO:0000256" key="2">
    <source>
        <dbReference type="ARBA" id="ARBA00000711"/>
    </source>
</evidence>
<gene>
    <name evidence="18" type="ORF">P5G62_013040</name>
</gene>
<dbReference type="Gene3D" id="3.40.50.300">
    <property type="entry name" value="P-loop containing nucleotide triphosphate hydrolases"/>
    <property type="match status" value="1"/>
</dbReference>
<dbReference type="Pfam" id="PF02283">
    <property type="entry name" value="CobU"/>
    <property type="match status" value="1"/>
</dbReference>
<dbReference type="EC" id="2.7.7.62" evidence="9"/>
<dbReference type="PANTHER" id="PTHR34848:SF1">
    <property type="entry name" value="BIFUNCTIONAL ADENOSYLCOBALAMIN BIOSYNTHESIS PROTEIN COBU"/>
    <property type="match status" value="1"/>
</dbReference>
<comment type="catalytic activity">
    <reaction evidence="3">
        <text>adenosylcob(III)inamide + GTP = adenosylcob(III)inamide phosphate + GDP + H(+)</text>
        <dbReference type="Rhea" id="RHEA:15765"/>
        <dbReference type="ChEBI" id="CHEBI:2480"/>
        <dbReference type="ChEBI" id="CHEBI:15378"/>
        <dbReference type="ChEBI" id="CHEBI:37565"/>
        <dbReference type="ChEBI" id="CHEBI:58189"/>
        <dbReference type="ChEBI" id="CHEBI:58502"/>
        <dbReference type="EC" id="2.7.1.156"/>
    </reaction>
</comment>
<evidence type="ECO:0000256" key="14">
    <source>
        <dbReference type="ARBA" id="ARBA00022840"/>
    </source>
</evidence>
<keyword evidence="10" id="KW-0169">Cobalamin biosynthesis</keyword>
<evidence type="ECO:0000256" key="4">
    <source>
        <dbReference type="ARBA" id="ARBA00003889"/>
    </source>
</evidence>
<reference evidence="18 19" key="1">
    <citation type="submission" date="2024-05" db="EMBL/GenBank/DDBJ databases">
        <authorList>
            <person name="Venkateswaran K."/>
        </authorList>
    </citation>
    <scope>NUCLEOTIDE SEQUENCE [LARGE SCALE GENOMIC DNA]</scope>
    <source>
        <strain evidence="18 19">179-C4-2-HS</strain>
    </source>
</reference>
<comment type="pathway">
    <text evidence="6">Cofactor biosynthesis; adenosylcobalamin biosynthesis; adenosylcobalamin from cob(II)yrinate a,c-diamide: step 5/7.</text>
</comment>
<dbReference type="PANTHER" id="PTHR34848">
    <property type="match status" value="1"/>
</dbReference>
<comment type="pathway">
    <text evidence="5">Cofactor biosynthesis; adenosylcobalamin biosynthesis; adenosylcobalamin from cob(II)yrinate a,c-diamide: step 6/7.</text>
</comment>
<dbReference type="EC" id="2.7.1.156" evidence="8"/>
<evidence type="ECO:0000256" key="13">
    <source>
        <dbReference type="ARBA" id="ARBA00022777"/>
    </source>
</evidence>
<keyword evidence="15" id="KW-0342">GTP-binding</keyword>
<name>A0ABV4YT51_9BACI</name>